<dbReference type="GO" id="GO:0009277">
    <property type="term" value="C:fungal-type cell wall"/>
    <property type="evidence" value="ECO:0007669"/>
    <property type="project" value="TreeGrafter"/>
</dbReference>
<dbReference type="PANTHER" id="PTHR47182:SF3">
    <property type="entry name" value="CELL WALL ALPHA-1,3-GLUCAN SYNTHASE MOK14"/>
    <property type="match status" value="1"/>
</dbReference>
<protein>
    <submittedName>
        <fullName evidence="3">Uncharacterized protein</fullName>
    </submittedName>
</protein>
<organism evidence="3 4">
    <name type="scientific">Antrodiella citrinella</name>
    <dbReference type="NCBI Taxonomy" id="2447956"/>
    <lineage>
        <taxon>Eukaryota</taxon>
        <taxon>Fungi</taxon>
        <taxon>Dikarya</taxon>
        <taxon>Basidiomycota</taxon>
        <taxon>Agaricomycotina</taxon>
        <taxon>Agaricomycetes</taxon>
        <taxon>Polyporales</taxon>
        <taxon>Steccherinaceae</taxon>
        <taxon>Antrodiella</taxon>
    </lineage>
</organism>
<evidence type="ECO:0000313" key="4">
    <source>
        <dbReference type="Proteomes" id="UP000308730"/>
    </source>
</evidence>
<dbReference type="GO" id="GO:0047657">
    <property type="term" value="F:alpha-1,3-glucan synthase activity"/>
    <property type="evidence" value="ECO:0007669"/>
    <property type="project" value="TreeGrafter"/>
</dbReference>
<dbReference type="Proteomes" id="UP000308730">
    <property type="component" value="Unassembled WGS sequence"/>
</dbReference>
<evidence type="ECO:0000259" key="2">
    <source>
        <dbReference type="Pfam" id="PF26111"/>
    </source>
</evidence>
<dbReference type="PANTHER" id="PTHR47182">
    <property type="entry name" value="CELL WALL ALPHA-1,3-GLUCAN SYNTHASE AGS1-RELATED"/>
    <property type="match status" value="1"/>
</dbReference>
<sequence length="294" mass="32498">MLGCEDDWNPLDHFDPSMDTRPVFSHFNYLRTSTVYYALHWQDGFNLVQPRNWTHFIQRPGFNEMQTEMGLWSSTRAGIPNVQTLTGNHTVQSRLDYLSVPGSGYCAQLVLPVQDLRFAESSFGVIPEAEWAAPLPAITKFLPGHDARIQAESGNANVTFDITMEFNVPMTCDSSLPPFSSTYAGSPTIDTPECGNVTNLDPARVTNADISQFSWSTTLQNVPDGIPTMTVTNPTAQTSAQERQATDHLMARKGSSQNVMVLPNSDYDNDAFSVSNGVHIFTQKAFGADMLRCS</sequence>
<dbReference type="InterPro" id="IPR058656">
    <property type="entry name" value="Mok11-13/Ags1-like_GH"/>
</dbReference>
<proteinExistence type="predicted"/>
<evidence type="ECO:0000313" key="3">
    <source>
        <dbReference type="EMBL" id="THH29462.1"/>
    </source>
</evidence>
<keyword evidence="4" id="KW-1185">Reference proteome</keyword>
<dbReference type="Pfam" id="PF26108">
    <property type="entry name" value="GH_Mok13"/>
    <property type="match status" value="1"/>
</dbReference>
<gene>
    <name evidence="3" type="ORF">EUX98_g4726</name>
</gene>
<name>A0A4S4MT96_9APHY</name>
<feature type="domain" description="Mok11-13/Ags1-like GH beta-sandwich" evidence="1">
    <location>
        <begin position="45"/>
        <end position="87"/>
    </location>
</feature>
<dbReference type="Pfam" id="PF26111">
    <property type="entry name" value="Ig_Mok13"/>
    <property type="match status" value="1"/>
</dbReference>
<dbReference type="EMBL" id="SGPM01000123">
    <property type="protein sequence ID" value="THH29462.1"/>
    <property type="molecule type" value="Genomic_DNA"/>
</dbReference>
<dbReference type="OrthoDB" id="3261937at2759"/>
<reference evidence="3 4" key="1">
    <citation type="submission" date="2019-02" db="EMBL/GenBank/DDBJ databases">
        <title>Genome sequencing of the rare red list fungi Antrodiella citrinella (Flaviporus citrinellus).</title>
        <authorList>
            <person name="Buettner E."/>
            <person name="Kellner H."/>
        </authorList>
    </citation>
    <scope>NUCLEOTIDE SEQUENCE [LARGE SCALE GENOMIC DNA]</scope>
    <source>
        <strain evidence="3 4">DSM 108506</strain>
    </source>
</reference>
<comment type="caution">
    <text evidence="3">The sequence shown here is derived from an EMBL/GenBank/DDBJ whole genome shotgun (WGS) entry which is preliminary data.</text>
</comment>
<dbReference type="InterPro" id="IPR058655">
    <property type="entry name" value="Mok11-14/Ags1-like"/>
</dbReference>
<dbReference type="GO" id="GO:0070600">
    <property type="term" value="P:fungal-type cell wall (1-&gt;3)-alpha-glucan biosynthetic process"/>
    <property type="evidence" value="ECO:0007669"/>
    <property type="project" value="TreeGrafter"/>
</dbReference>
<dbReference type="AlphaFoldDB" id="A0A4S4MT96"/>
<dbReference type="InterPro" id="IPR058657">
    <property type="entry name" value="Mok11-13/Ags1-like_Ig"/>
</dbReference>
<feature type="domain" description="Mok11-13/Ags1-like Ig-like beta-sandwich" evidence="2">
    <location>
        <begin position="134"/>
        <end position="255"/>
    </location>
</feature>
<evidence type="ECO:0000259" key="1">
    <source>
        <dbReference type="Pfam" id="PF26108"/>
    </source>
</evidence>
<accession>A0A4S4MT96</accession>